<reference evidence="1 2" key="1">
    <citation type="submission" date="2015-11" db="EMBL/GenBank/DDBJ databases">
        <title>Evidence for parallel genomic evolution in an endosymbiosis of termite gut flagellates.</title>
        <authorList>
            <person name="Zheng H."/>
        </authorList>
    </citation>
    <scope>NUCLEOTIDE SEQUENCE [LARGE SCALE GENOMIC DNA]</scope>
    <source>
        <strain evidence="1 2">CET450</strain>
    </source>
</reference>
<gene>
    <name evidence="1" type="ORF">ATZ36_11920</name>
</gene>
<sequence>MQLSGKSLSLIWGGSRTTAEDAARLNREFKIIEELDYAKTHIKQRIDNMSAVEYFFIELPL</sequence>
<evidence type="ECO:0000313" key="1">
    <source>
        <dbReference type="EMBL" id="OEG71910.1"/>
    </source>
</evidence>
<dbReference type="Proteomes" id="UP000095237">
    <property type="component" value="Unassembled WGS sequence"/>
</dbReference>
<protein>
    <submittedName>
        <fullName evidence="1">Uncharacterized protein</fullName>
    </submittedName>
</protein>
<dbReference type="AlphaFoldDB" id="A0A1E5IN80"/>
<dbReference type="EMBL" id="LNVX01000013">
    <property type="protein sequence ID" value="OEG71910.1"/>
    <property type="molecule type" value="Genomic_DNA"/>
</dbReference>
<proteinExistence type="predicted"/>
<name>A0A1E5IN80_ENDTX</name>
<accession>A0A1E5IN80</accession>
<keyword evidence="2" id="KW-1185">Reference proteome</keyword>
<organism evidence="1 2">
    <name type="scientific">Endomicrobium trichonymphae</name>
    <dbReference type="NCBI Taxonomy" id="1408204"/>
    <lineage>
        <taxon>Bacteria</taxon>
        <taxon>Pseudomonadati</taxon>
        <taxon>Elusimicrobiota</taxon>
        <taxon>Endomicrobiia</taxon>
        <taxon>Endomicrobiales</taxon>
        <taxon>Endomicrobiaceae</taxon>
        <taxon>Candidatus Endomicrobiellum</taxon>
    </lineage>
</organism>
<evidence type="ECO:0000313" key="2">
    <source>
        <dbReference type="Proteomes" id="UP000095237"/>
    </source>
</evidence>
<comment type="caution">
    <text evidence="1">The sequence shown here is derived from an EMBL/GenBank/DDBJ whole genome shotgun (WGS) entry which is preliminary data.</text>
</comment>